<dbReference type="PANTHER" id="PTHR22930">
    <property type="match status" value="1"/>
</dbReference>
<keyword evidence="5" id="KW-0479">Metal-binding</keyword>
<keyword evidence="6" id="KW-0378">Hydrolase</keyword>
<evidence type="ECO:0000256" key="3">
    <source>
        <dbReference type="ARBA" id="ARBA00006958"/>
    </source>
</evidence>
<dbReference type="PANTHER" id="PTHR22930:SF85">
    <property type="entry name" value="GH03217P-RELATED"/>
    <property type="match status" value="1"/>
</dbReference>
<dbReference type="EMBL" id="KQ971350">
    <property type="protein sequence ID" value="KYB26859.1"/>
    <property type="molecule type" value="Genomic_DNA"/>
</dbReference>
<evidence type="ECO:0000256" key="7">
    <source>
        <dbReference type="ARBA" id="ARBA00023242"/>
    </source>
</evidence>
<dbReference type="eggNOG" id="KOG1565">
    <property type="taxonomic scope" value="Eukaryota"/>
</dbReference>
<organism evidence="9 10">
    <name type="scientific">Tribolium castaneum</name>
    <name type="common">Red flour beetle</name>
    <dbReference type="NCBI Taxonomy" id="7070"/>
    <lineage>
        <taxon>Eukaryota</taxon>
        <taxon>Metazoa</taxon>
        <taxon>Ecdysozoa</taxon>
        <taxon>Arthropoda</taxon>
        <taxon>Hexapoda</taxon>
        <taxon>Insecta</taxon>
        <taxon>Pterygota</taxon>
        <taxon>Neoptera</taxon>
        <taxon>Endopterygota</taxon>
        <taxon>Coleoptera</taxon>
        <taxon>Polyphaga</taxon>
        <taxon>Cucujiformia</taxon>
        <taxon>Tenebrionidae</taxon>
        <taxon>Tenebrionidae incertae sedis</taxon>
        <taxon>Tribolium</taxon>
    </lineage>
</organism>
<proteinExistence type="inferred from homology"/>
<dbReference type="eggNOG" id="KOG4585">
    <property type="taxonomic scope" value="Eukaryota"/>
</dbReference>
<dbReference type="InterPro" id="IPR027806">
    <property type="entry name" value="HARBI1_dom"/>
</dbReference>
<keyword evidence="10" id="KW-1185">Reference proteome</keyword>
<evidence type="ECO:0000313" key="9">
    <source>
        <dbReference type="EMBL" id="KYB26859.1"/>
    </source>
</evidence>
<comment type="cofactor">
    <cofactor evidence="1">
        <name>a divalent metal cation</name>
        <dbReference type="ChEBI" id="CHEBI:60240"/>
    </cofactor>
</comment>
<sequence length="175" mass="20479">MLTQSFREALMSHDAHIWRTSNVQPLLTNLHQNGHKRFFLLGDSGYPLRPWLLTPFLNVNPGSPEERFNSRHNSVRSLIERCNGVLKMRFRCLFKHRALHYAPLKATKIVNACVVLHNICRHFNVEDFVDEDNAAGLDFGIYNDLVYNQNPDEPLRVDRDLLNGRRFRQNIVETR</sequence>
<dbReference type="Proteomes" id="UP000007266">
    <property type="component" value="Linkage group 7"/>
</dbReference>
<evidence type="ECO:0000313" key="10">
    <source>
        <dbReference type="Proteomes" id="UP000007266"/>
    </source>
</evidence>
<reference evidence="9 10" key="1">
    <citation type="journal article" date="2008" name="Nature">
        <title>The genome of the model beetle and pest Tribolium castaneum.</title>
        <authorList>
            <consortium name="Tribolium Genome Sequencing Consortium"/>
            <person name="Richards S."/>
            <person name="Gibbs R.A."/>
            <person name="Weinstock G.M."/>
            <person name="Brown S.J."/>
            <person name="Denell R."/>
            <person name="Beeman R.W."/>
            <person name="Gibbs R."/>
            <person name="Beeman R.W."/>
            <person name="Brown S.J."/>
            <person name="Bucher G."/>
            <person name="Friedrich M."/>
            <person name="Grimmelikhuijzen C.J."/>
            <person name="Klingler M."/>
            <person name="Lorenzen M."/>
            <person name="Richards S."/>
            <person name="Roth S."/>
            <person name="Schroder R."/>
            <person name="Tautz D."/>
            <person name="Zdobnov E.M."/>
            <person name="Muzny D."/>
            <person name="Gibbs R.A."/>
            <person name="Weinstock G.M."/>
            <person name="Attaway T."/>
            <person name="Bell S."/>
            <person name="Buhay C.J."/>
            <person name="Chandrabose M.N."/>
            <person name="Chavez D."/>
            <person name="Clerk-Blankenburg K.P."/>
            <person name="Cree A."/>
            <person name="Dao M."/>
            <person name="Davis C."/>
            <person name="Chacko J."/>
            <person name="Dinh H."/>
            <person name="Dugan-Rocha S."/>
            <person name="Fowler G."/>
            <person name="Garner T.T."/>
            <person name="Garnes J."/>
            <person name="Gnirke A."/>
            <person name="Hawes A."/>
            <person name="Hernandez J."/>
            <person name="Hines S."/>
            <person name="Holder M."/>
            <person name="Hume J."/>
            <person name="Jhangiani S.N."/>
            <person name="Joshi V."/>
            <person name="Khan Z.M."/>
            <person name="Jackson L."/>
            <person name="Kovar C."/>
            <person name="Kowis A."/>
            <person name="Lee S."/>
            <person name="Lewis L.R."/>
            <person name="Margolis J."/>
            <person name="Morgan M."/>
            <person name="Nazareth L.V."/>
            <person name="Nguyen N."/>
            <person name="Okwuonu G."/>
            <person name="Parker D."/>
            <person name="Richards S."/>
            <person name="Ruiz S.J."/>
            <person name="Santibanez J."/>
            <person name="Savard J."/>
            <person name="Scherer S.E."/>
            <person name="Schneider B."/>
            <person name="Sodergren E."/>
            <person name="Tautz D."/>
            <person name="Vattahil S."/>
            <person name="Villasana D."/>
            <person name="White C.S."/>
            <person name="Wright R."/>
            <person name="Park Y."/>
            <person name="Beeman R.W."/>
            <person name="Lord J."/>
            <person name="Oppert B."/>
            <person name="Lorenzen M."/>
            <person name="Brown S."/>
            <person name="Wang L."/>
            <person name="Savard J."/>
            <person name="Tautz D."/>
            <person name="Richards S."/>
            <person name="Weinstock G."/>
            <person name="Gibbs R.A."/>
            <person name="Liu Y."/>
            <person name="Worley K."/>
            <person name="Weinstock G."/>
            <person name="Elsik C.G."/>
            <person name="Reese J.T."/>
            <person name="Elhaik E."/>
            <person name="Landan G."/>
            <person name="Graur D."/>
            <person name="Arensburger P."/>
            <person name="Atkinson P."/>
            <person name="Beeman R.W."/>
            <person name="Beidler J."/>
            <person name="Brown S.J."/>
            <person name="Demuth J.P."/>
            <person name="Drury D.W."/>
            <person name="Du Y.Z."/>
            <person name="Fujiwara H."/>
            <person name="Lorenzen M."/>
            <person name="Maselli V."/>
            <person name="Osanai M."/>
            <person name="Park Y."/>
            <person name="Robertson H.M."/>
            <person name="Tu Z."/>
            <person name="Wang J.J."/>
            <person name="Wang S."/>
            <person name="Richards S."/>
            <person name="Song H."/>
            <person name="Zhang L."/>
            <person name="Sodergren E."/>
            <person name="Werner D."/>
            <person name="Stanke M."/>
            <person name="Morgenstern B."/>
            <person name="Solovyev V."/>
            <person name="Kosarev P."/>
            <person name="Brown G."/>
            <person name="Chen H.C."/>
            <person name="Ermolaeva O."/>
            <person name="Hlavina W."/>
            <person name="Kapustin Y."/>
            <person name="Kiryutin B."/>
            <person name="Kitts P."/>
            <person name="Maglott D."/>
            <person name="Pruitt K."/>
            <person name="Sapojnikov V."/>
            <person name="Souvorov A."/>
            <person name="Mackey A.J."/>
            <person name="Waterhouse R.M."/>
            <person name="Wyder S."/>
            <person name="Zdobnov E.M."/>
            <person name="Zdobnov E.M."/>
            <person name="Wyder S."/>
            <person name="Kriventseva E.V."/>
            <person name="Kadowaki T."/>
            <person name="Bork P."/>
            <person name="Aranda M."/>
            <person name="Bao R."/>
            <person name="Beermann A."/>
            <person name="Berns N."/>
            <person name="Bolognesi R."/>
            <person name="Bonneton F."/>
            <person name="Bopp D."/>
            <person name="Brown S.J."/>
            <person name="Bucher G."/>
            <person name="Butts T."/>
            <person name="Chaumot A."/>
            <person name="Denell R.E."/>
            <person name="Ferrier D.E."/>
            <person name="Friedrich M."/>
            <person name="Gordon C.M."/>
            <person name="Jindra M."/>
            <person name="Klingler M."/>
            <person name="Lan Q."/>
            <person name="Lattorff H.M."/>
            <person name="Laudet V."/>
            <person name="von Levetsow C."/>
            <person name="Liu Z."/>
            <person name="Lutz R."/>
            <person name="Lynch J.A."/>
            <person name="da Fonseca R.N."/>
            <person name="Posnien N."/>
            <person name="Reuter R."/>
            <person name="Roth S."/>
            <person name="Savard J."/>
            <person name="Schinko J.B."/>
            <person name="Schmitt C."/>
            <person name="Schoppmeier M."/>
            <person name="Schroder R."/>
            <person name="Shippy T.D."/>
            <person name="Simonnet F."/>
            <person name="Marques-Souza H."/>
            <person name="Tautz D."/>
            <person name="Tomoyasu Y."/>
            <person name="Trauner J."/>
            <person name="Van der Zee M."/>
            <person name="Vervoort M."/>
            <person name="Wittkopp N."/>
            <person name="Wimmer E.A."/>
            <person name="Yang X."/>
            <person name="Jones A.K."/>
            <person name="Sattelle D.B."/>
            <person name="Ebert P.R."/>
            <person name="Nelson D."/>
            <person name="Scott J.G."/>
            <person name="Beeman R.W."/>
            <person name="Muthukrishnan S."/>
            <person name="Kramer K.J."/>
            <person name="Arakane Y."/>
            <person name="Beeman R.W."/>
            <person name="Zhu Q."/>
            <person name="Hogenkamp D."/>
            <person name="Dixit R."/>
            <person name="Oppert B."/>
            <person name="Jiang H."/>
            <person name="Zou Z."/>
            <person name="Marshall J."/>
            <person name="Elpidina E."/>
            <person name="Vinokurov K."/>
            <person name="Oppert C."/>
            <person name="Zou Z."/>
            <person name="Evans J."/>
            <person name="Lu Z."/>
            <person name="Zhao P."/>
            <person name="Sumathipala N."/>
            <person name="Altincicek B."/>
            <person name="Vilcinskas A."/>
            <person name="Williams M."/>
            <person name="Hultmark D."/>
            <person name="Hetru C."/>
            <person name="Jiang H."/>
            <person name="Grimmelikhuijzen C.J."/>
            <person name="Hauser F."/>
            <person name="Cazzamali G."/>
            <person name="Williamson M."/>
            <person name="Park Y."/>
            <person name="Li B."/>
            <person name="Tanaka Y."/>
            <person name="Predel R."/>
            <person name="Neupert S."/>
            <person name="Schachtner J."/>
            <person name="Verleyen P."/>
            <person name="Raible F."/>
            <person name="Bork P."/>
            <person name="Friedrich M."/>
            <person name="Walden K.K."/>
            <person name="Robertson H.M."/>
            <person name="Angeli S."/>
            <person name="Foret S."/>
            <person name="Bucher G."/>
            <person name="Schuetz S."/>
            <person name="Maleszka R."/>
            <person name="Wimmer E.A."/>
            <person name="Beeman R.W."/>
            <person name="Lorenzen M."/>
            <person name="Tomoyasu Y."/>
            <person name="Miller S.C."/>
            <person name="Grossmann D."/>
            <person name="Bucher G."/>
        </authorList>
    </citation>
    <scope>NUCLEOTIDE SEQUENCE [LARGE SCALE GENOMIC DNA]</scope>
    <source>
        <strain evidence="9 10">Georgia GA2</strain>
    </source>
</reference>
<dbReference type="GO" id="GO:0016787">
    <property type="term" value="F:hydrolase activity"/>
    <property type="evidence" value="ECO:0007669"/>
    <property type="project" value="UniProtKB-KW"/>
</dbReference>
<accession>A0A139WG48</accession>
<feature type="domain" description="DDE Tnp4" evidence="8">
    <location>
        <begin position="13"/>
        <end position="118"/>
    </location>
</feature>
<comment type="subcellular location">
    <subcellularLocation>
        <location evidence="2">Nucleus</location>
    </subcellularLocation>
</comment>
<protein>
    <submittedName>
        <fullName evidence="9">Nuclease HARBI1-like Protein</fullName>
    </submittedName>
</protein>
<gene>
    <name evidence="9" type="primary">AUGUSTUS-3.0.2_33510</name>
    <name evidence="9" type="ORF">TcasGA2_TC033510</name>
</gene>
<name>A0A139WG48_TRICA</name>
<dbReference type="GO" id="GO:0005634">
    <property type="term" value="C:nucleus"/>
    <property type="evidence" value="ECO:0007669"/>
    <property type="project" value="UniProtKB-SubCell"/>
</dbReference>
<evidence type="ECO:0000256" key="4">
    <source>
        <dbReference type="ARBA" id="ARBA00022722"/>
    </source>
</evidence>
<keyword evidence="4" id="KW-0540">Nuclease</keyword>
<keyword evidence="7" id="KW-0539">Nucleus</keyword>
<evidence type="ECO:0000256" key="1">
    <source>
        <dbReference type="ARBA" id="ARBA00001968"/>
    </source>
</evidence>
<evidence type="ECO:0000259" key="8">
    <source>
        <dbReference type="Pfam" id="PF13359"/>
    </source>
</evidence>
<dbReference type="Pfam" id="PF13359">
    <property type="entry name" value="DDE_Tnp_4"/>
    <property type="match status" value="1"/>
</dbReference>
<comment type="similarity">
    <text evidence="3">Belongs to the HARBI1 family.</text>
</comment>
<dbReference type="OMA" id="NDALCRT"/>
<evidence type="ECO:0000256" key="5">
    <source>
        <dbReference type="ARBA" id="ARBA00022723"/>
    </source>
</evidence>
<evidence type="ECO:0000256" key="2">
    <source>
        <dbReference type="ARBA" id="ARBA00004123"/>
    </source>
</evidence>
<dbReference type="InParanoid" id="A0A139WG48"/>
<evidence type="ECO:0000256" key="6">
    <source>
        <dbReference type="ARBA" id="ARBA00022801"/>
    </source>
</evidence>
<reference evidence="9 10" key="2">
    <citation type="journal article" date="2010" name="Nucleic Acids Res.">
        <title>BeetleBase in 2010: revisions to provide comprehensive genomic information for Tribolium castaneum.</title>
        <authorList>
            <person name="Kim H.S."/>
            <person name="Murphy T."/>
            <person name="Xia J."/>
            <person name="Caragea D."/>
            <person name="Park Y."/>
            <person name="Beeman R.W."/>
            <person name="Lorenzen M.D."/>
            <person name="Butcher S."/>
            <person name="Manak J.R."/>
            <person name="Brown S.J."/>
        </authorList>
    </citation>
    <scope>GENOME REANNOTATION</scope>
    <source>
        <strain evidence="9 10">Georgia GA2</strain>
    </source>
</reference>
<dbReference type="AlphaFoldDB" id="A0A139WG48"/>
<dbReference type="GO" id="GO:0046872">
    <property type="term" value="F:metal ion binding"/>
    <property type="evidence" value="ECO:0007669"/>
    <property type="project" value="UniProtKB-KW"/>
</dbReference>
<dbReference type="InterPro" id="IPR045249">
    <property type="entry name" value="HARBI1-like"/>
</dbReference>
<dbReference type="GO" id="GO:0004518">
    <property type="term" value="F:nuclease activity"/>
    <property type="evidence" value="ECO:0007669"/>
    <property type="project" value="UniProtKB-KW"/>
</dbReference>